<dbReference type="InterPro" id="IPR012001">
    <property type="entry name" value="Thiamin_PyroP_enz_TPP-bd_dom"/>
</dbReference>
<dbReference type="CDD" id="cd07038">
    <property type="entry name" value="TPP_PYR_PDC_IPDC_like"/>
    <property type="match status" value="1"/>
</dbReference>
<dbReference type="PIRSF" id="PIRSF036565">
    <property type="entry name" value="Pyruvt_ip_decrb"/>
    <property type="match status" value="1"/>
</dbReference>
<evidence type="ECO:0000256" key="5">
    <source>
        <dbReference type="ARBA" id="ARBA00020054"/>
    </source>
</evidence>
<proteinExistence type="inferred from homology"/>
<evidence type="ECO:0000256" key="6">
    <source>
        <dbReference type="ARBA" id="ARBA00022723"/>
    </source>
</evidence>
<comment type="cofactor">
    <cofactor evidence="2">
        <name>thiamine diphosphate</name>
        <dbReference type="ChEBI" id="CHEBI:58937"/>
    </cofactor>
</comment>
<dbReference type="InterPro" id="IPR047214">
    <property type="entry name" value="TPP_PDC_IPDC"/>
</dbReference>
<evidence type="ECO:0000259" key="13">
    <source>
        <dbReference type="Pfam" id="PF00205"/>
    </source>
</evidence>
<evidence type="ECO:0000313" key="16">
    <source>
        <dbReference type="EMBL" id="QQC92670.1"/>
    </source>
</evidence>
<feature type="domain" description="Thiamine pyrophosphate enzyme TPP-binding" evidence="14">
    <location>
        <begin position="407"/>
        <end position="504"/>
    </location>
</feature>
<dbReference type="InterPro" id="IPR012110">
    <property type="entry name" value="PDC/IPDC-like"/>
</dbReference>
<dbReference type="SUPFAM" id="SSF52518">
    <property type="entry name" value="Thiamin diphosphate-binding fold (THDP-binding)"/>
    <property type="match status" value="2"/>
</dbReference>
<dbReference type="Pfam" id="PF02775">
    <property type="entry name" value="TPP_enzyme_C"/>
    <property type="match status" value="1"/>
</dbReference>
<dbReference type="Gene3D" id="3.40.50.970">
    <property type="match status" value="2"/>
</dbReference>
<evidence type="ECO:0000259" key="14">
    <source>
        <dbReference type="Pfam" id="PF02775"/>
    </source>
</evidence>
<dbReference type="PANTHER" id="PTHR43452">
    <property type="entry name" value="PYRUVATE DECARBOXYLASE"/>
    <property type="match status" value="1"/>
</dbReference>
<comment type="similarity">
    <text evidence="4 12">Belongs to the TPP enzyme family.</text>
</comment>
<keyword evidence="6 11" id="KW-0479">Metal-binding</keyword>
<feature type="binding site" evidence="11">
    <location>
        <position position="444"/>
    </location>
    <ligand>
        <name>Mg(2+)</name>
        <dbReference type="ChEBI" id="CHEBI:18420"/>
    </ligand>
</feature>
<dbReference type="PROSITE" id="PS00187">
    <property type="entry name" value="TPP_ENZYMES"/>
    <property type="match status" value="1"/>
</dbReference>
<keyword evidence="7" id="KW-0210">Decarboxylase</keyword>
<comment type="function">
    <text evidence="3">Decarboxylates branched-chain and aromatic alpha-keto acids to aldehydes.</text>
</comment>
<evidence type="ECO:0000256" key="7">
    <source>
        <dbReference type="ARBA" id="ARBA00022793"/>
    </source>
</evidence>
<evidence type="ECO:0000256" key="9">
    <source>
        <dbReference type="ARBA" id="ARBA00023052"/>
    </source>
</evidence>
<dbReference type="PANTHER" id="PTHR43452:SF30">
    <property type="entry name" value="PYRUVATE DECARBOXYLASE ISOZYME 1-RELATED"/>
    <property type="match status" value="1"/>
</dbReference>
<evidence type="ECO:0000259" key="15">
    <source>
        <dbReference type="Pfam" id="PF02776"/>
    </source>
</evidence>
<evidence type="ECO:0000256" key="4">
    <source>
        <dbReference type="ARBA" id="ARBA00007812"/>
    </source>
</evidence>
<keyword evidence="8 11" id="KW-0460">Magnesium</keyword>
<keyword evidence="10" id="KW-0456">Lyase</keyword>
<evidence type="ECO:0000313" key="17">
    <source>
        <dbReference type="Proteomes" id="UP000596130"/>
    </source>
</evidence>
<dbReference type="FunFam" id="3.40.50.970:FF:000019">
    <property type="entry name" value="Pyruvate decarboxylase isozyme"/>
    <property type="match status" value="1"/>
</dbReference>
<dbReference type="Proteomes" id="UP000596130">
    <property type="component" value="Chromosome"/>
</dbReference>
<dbReference type="InterPro" id="IPR000399">
    <property type="entry name" value="TPP-bd_CS"/>
</dbReference>
<dbReference type="EMBL" id="CP065959">
    <property type="protein sequence ID" value="QQC92670.1"/>
    <property type="molecule type" value="Genomic_DNA"/>
</dbReference>
<dbReference type="InterPro" id="IPR047213">
    <property type="entry name" value="TPP_PYR_PDC_IPDC-like"/>
</dbReference>
<dbReference type="GO" id="GO:0030976">
    <property type="term" value="F:thiamine pyrophosphate binding"/>
    <property type="evidence" value="ECO:0007669"/>
    <property type="project" value="InterPro"/>
</dbReference>
<accession>A0A7T4U0T3</accession>
<dbReference type="GO" id="GO:0004737">
    <property type="term" value="F:pyruvate decarboxylase activity"/>
    <property type="evidence" value="ECO:0007669"/>
    <property type="project" value="TreeGrafter"/>
</dbReference>
<dbReference type="GO" id="GO:0000949">
    <property type="term" value="P:aromatic amino acid family catabolic process to alcohol via Ehrlich pathway"/>
    <property type="evidence" value="ECO:0007669"/>
    <property type="project" value="TreeGrafter"/>
</dbReference>
<comment type="cofactor">
    <cofactor evidence="11">
        <name>Mg(2+)</name>
        <dbReference type="ChEBI" id="CHEBI:18420"/>
    </cofactor>
    <text evidence="11">Binds 1 Mg(2+) per subunit.</text>
</comment>
<dbReference type="Pfam" id="PF00205">
    <property type="entry name" value="TPP_enzyme_M"/>
    <property type="match status" value="1"/>
</dbReference>
<dbReference type="Gene3D" id="3.40.50.1220">
    <property type="entry name" value="TPP-binding domain"/>
    <property type="match status" value="1"/>
</dbReference>
<evidence type="ECO:0000256" key="2">
    <source>
        <dbReference type="ARBA" id="ARBA00001964"/>
    </source>
</evidence>
<dbReference type="InterPro" id="IPR012000">
    <property type="entry name" value="Thiamin_PyroP_enz_cen_dom"/>
</dbReference>
<dbReference type="RefSeq" id="WP_198504337.1">
    <property type="nucleotide sequence ID" value="NZ_CP065959.1"/>
</dbReference>
<dbReference type="Pfam" id="PF02776">
    <property type="entry name" value="TPP_enzyme_N"/>
    <property type="match status" value="1"/>
</dbReference>
<dbReference type="InterPro" id="IPR029035">
    <property type="entry name" value="DHS-like_NAD/FAD-binding_dom"/>
</dbReference>
<name>A0A7T4U0T3_9ACTN</name>
<evidence type="ECO:0000256" key="12">
    <source>
        <dbReference type="RuleBase" id="RU362132"/>
    </source>
</evidence>
<dbReference type="FunFam" id="3.40.50.970:FF:000024">
    <property type="entry name" value="Pyruvate decarboxylase isozyme"/>
    <property type="match status" value="1"/>
</dbReference>
<dbReference type="InterPro" id="IPR029061">
    <property type="entry name" value="THDP-binding"/>
</dbReference>
<feature type="binding site" evidence="11">
    <location>
        <position position="473"/>
    </location>
    <ligand>
        <name>Mg(2+)</name>
        <dbReference type="ChEBI" id="CHEBI:18420"/>
    </ligand>
</feature>
<feature type="binding site" evidence="11">
    <location>
        <position position="471"/>
    </location>
    <ligand>
        <name>Mg(2+)</name>
        <dbReference type="ChEBI" id="CHEBI:18420"/>
    </ligand>
</feature>
<evidence type="ECO:0000256" key="1">
    <source>
        <dbReference type="ARBA" id="ARBA00001920"/>
    </source>
</evidence>
<dbReference type="SUPFAM" id="SSF52467">
    <property type="entry name" value="DHS-like NAD/FAD-binding domain"/>
    <property type="match status" value="1"/>
</dbReference>
<reference evidence="16 17" key="1">
    <citation type="submission" date="2020-12" db="EMBL/GenBank/DDBJ databases">
        <title>Identification and biosynthesis of polyene macrolides produced by Streptomyces alfalfae Men-myco-93-63.</title>
        <authorList>
            <person name="Liu D."/>
            <person name="Li Y."/>
            <person name="Liu L."/>
            <person name="Han X."/>
            <person name="Shen F."/>
        </authorList>
    </citation>
    <scope>NUCLEOTIDE SEQUENCE [LARGE SCALE GENOMIC DNA]</scope>
    <source>
        <strain evidence="16 17">Men-myco-93-63</strain>
    </source>
</reference>
<evidence type="ECO:0000256" key="8">
    <source>
        <dbReference type="ARBA" id="ARBA00022842"/>
    </source>
</evidence>
<gene>
    <name evidence="16" type="ORF">I8755_33080</name>
</gene>
<dbReference type="CDD" id="cd02005">
    <property type="entry name" value="TPP_PDC_IPDC"/>
    <property type="match status" value="1"/>
</dbReference>
<sequence>MNPIAYPSAKSITGHLLDRLCDLGIRHVFGVAGDYNLRMLDEVLAHPGMQWVGTASELGAAYAADGYARVHGFAAVLTTHGVGELSAINGIAGSYAEYVPLLHIAVGPPRSKERNGAILHHTLGDGDYEHFANAFRQVICADALIKPEDGPVEIDRVITTCLRENRPGYLRLPQDVALSSASSSSRTLRRPDRHATDHHSLAAFLHAARRRIETADTIAVLADSLVDRFDARRELSDLLSVGSLPYAVVVSGKGIVDENAPNYLGLYAGACSDDTVRTAIDSADLLIRAGVRLADTTSGGFTHGYDPDRGINVDPTAASVDGVVFPNVSLHAALAGLTRLVEDCPRVVSASTSTAPEARHASPSADSPLGQAYLWHAVGAAVRPDHTLVADQGTPLFGISPHRLPTGARFLAQPVWGSIGYSLPALLGAQLADPSRRGLLLIGDGAAQLTIQELGTIGRHRLTPVIILVNNHGYTVERALHNPRAPYNDIAPWRWPCLPAALGVPEPLVLTACTTAELDHCLMTATAVEDRMVFIEACTAPDDTPELLSRFADIARRQAKDAQ</sequence>
<feature type="domain" description="Thiamine pyrophosphate enzyme central" evidence="13">
    <location>
        <begin position="206"/>
        <end position="333"/>
    </location>
</feature>
<dbReference type="GO" id="GO:0000287">
    <property type="term" value="F:magnesium ion binding"/>
    <property type="evidence" value="ECO:0007669"/>
    <property type="project" value="InterPro"/>
</dbReference>
<feature type="domain" description="Thiamine pyrophosphate enzyme N-terminal TPP-binding" evidence="15">
    <location>
        <begin position="15"/>
        <end position="116"/>
    </location>
</feature>
<dbReference type="AlphaFoldDB" id="A0A7T4U0T3"/>
<evidence type="ECO:0000256" key="11">
    <source>
        <dbReference type="PIRSR" id="PIRSR036565-2"/>
    </source>
</evidence>
<keyword evidence="9 12" id="KW-0786">Thiamine pyrophosphate</keyword>
<evidence type="ECO:0000256" key="3">
    <source>
        <dbReference type="ARBA" id="ARBA00002938"/>
    </source>
</evidence>
<dbReference type="GO" id="GO:0005829">
    <property type="term" value="C:cytosol"/>
    <property type="evidence" value="ECO:0007669"/>
    <property type="project" value="TreeGrafter"/>
</dbReference>
<organism evidence="16 17">
    <name type="scientific">Streptomyces alfalfae</name>
    <dbReference type="NCBI Taxonomy" id="1642299"/>
    <lineage>
        <taxon>Bacteria</taxon>
        <taxon>Bacillati</taxon>
        <taxon>Actinomycetota</taxon>
        <taxon>Actinomycetes</taxon>
        <taxon>Kitasatosporales</taxon>
        <taxon>Streptomycetaceae</taxon>
        <taxon>Streptomyces</taxon>
    </lineage>
</organism>
<evidence type="ECO:0000256" key="10">
    <source>
        <dbReference type="ARBA" id="ARBA00023239"/>
    </source>
</evidence>
<comment type="cofactor">
    <cofactor evidence="1">
        <name>a metal cation</name>
        <dbReference type="ChEBI" id="CHEBI:25213"/>
    </cofactor>
</comment>
<dbReference type="InterPro" id="IPR011766">
    <property type="entry name" value="TPP_enzyme_TPP-bd"/>
</dbReference>
<protein>
    <recommendedName>
        <fullName evidence="5">Alpha-keto-acid decarboxylase</fullName>
    </recommendedName>
</protein>